<name>A0A2P2PM51_RHIMU</name>
<dbReference type="EMBL" id="GGEC01075257">
    <property type="protein sequence ID" value="MBX55741.1"/>
    <property type="molecule type" value="Transcribed_RNA"/>
</dbReference>
<organism evidence="1">
    <name type="scientific">Rhizophora mucronata</name>
    <name type="common">Asiatic mangrove</name>
    <dbReference type="NCBI Taxonomy" id="61149"/>
    <lineage>
        <taxon>Eukaryota</taxon>
        <taxon>Viridiplantae</taxon>
        <taxon>Streptophyta</taxon>
        <taxon>Embryophyta</taxon>
        <taxon>Tracheophyta</taxon>
        <taxon>Spermatophyta</taxon>
        <taxon>Magnoliopsida</taxon>
        <taxon>eudicotyledons</taxon>
        <taxon>Gunneridae</taxon>
        <taxon>Pentapetalae</taxon>
        <taxon>rosids</taxon>
        <taxon>fabids</taxon>
        <taxon>Malpighiales</taxon>
        <taxon>Rhizophoraceae</taxon>
        <taxon>Rhizophora</taxon>
    </lineage>
</organism>
<evidence type="ECO:0000313" key="1">
    <source>
        <dbReference type="EMBL" id="MBX55741.1"/>
    </source>
</evidence>
<dbReference type="AlphaFoldDB" id="A0A2P2PM51"/>
<reference evidence="1" key="1">
    <citation type="submission" date="2018-02" db="EMBL/GenBank/DDBJ databases">
        <title>Rhizophora mucronata_Transcriptome.</title>
        <authorList>
            <person name="Meera S.P."/>
            <person name="Sreeshan A."/>
            <person name="Augustine A."/>
        </authorList>
    </citation>
    <scope>NUCLEOTIDE SEQUENCE</scope>
    <source>
        <tissue evidence="1">Leaf</tissue>
    </source>
</reference>
<proteinExistence type="predicted"/>
<sequence>MRQLPANSATAQERKDSATQFQLRRRIVLLWD</sequence>
<protein>
    <submittedName>
        <fullName evidence="1">Uncharacterized protein</fullName>
    </submittedName>
</protein>
<accession>A0A2P2PM51</accession>